<feature type="region of interest" description="Disordered" evidence="1">
    <location>
        <begin position="182"/>
        <end position="205"/>
    </location>
</feature>
<protein>
    <recommendedName>
        <fullName evidence="5">DUF2207 domain-containing protein</fullName>
    </recommendedName>
</protein>
<reference evidence="3 4" key="1">
    <citation type="submission" date="2019-03" db="EMBL/GenBank/DDBJ databases">
        <title>Genomics of glacier-inhabiting Cryobacterium strains.</title>
        <authorList>
            <person name="Liu Q."/>
            <person name="Xin Y.-H."/>
        </authorList>
    </citation>
    <scope>NUCLEOTIDE SEQUENCE [LARGE SCALE GENOMIC DNA]</scope>
    <source>
        <strain evidence="3 4">CGMCC 1.4292</strain>
    </source>
</reference>
<keyword evidence="2" id="KW-0472">Membrane</keyword>
<evidence type="ECO:0008006" key="5">
    <source>
        <dbReference type="Google" id="ProtNLM"/>
    </source>
</evidence>
<keyword evidence="2" id="KW-1133">Transmembrane helix</keyword>
<keyword evidence="4" id="KW-1185">Reference proteome</keyword>
<dbReference type="RefSeq" id="WP_134172091.1">
    <property type="nucleotide sequence ID" value="NZ_SODI01000001.1"/>
</dbReference>
<feature type="transmembrane region" description="Helical" evidence="2">
    <location>
        <begin position="9"/>
        <end position="30"/>
    </location>
</feature>
<accession>A0A4Y8KND4</accession>
<dbReference type="EMBL" id="SOHQ01000021">
    <property type="protein sequence ID" value="TFD79695.1"/>
    <property type="molecule type" value="Genomic_DNA"/>
</dbReference>
<gene>
    <name evidence="3" type="ORF">E3T53_06655</name>
</gene>
<name>A0A4Y8KND4_9MICO</name>
<feature type="compositionally biased region" description="Gly residues" evidence="1">
    <location>
        <begin position="192"/>
        <end position="205"/>
    </location>
</feature>
<feature type="compositionally biased region" description="Low complexity" evidence="1">
    <location>
        <begin position="182"/>
        <end position="191"/>
    </location>
</feature>
<dbReference type="InterPro" id="IPR006311">
    <property type="entry name" value="TAT_signal"/>
</dbReference>
<dbReference type="AlphaFoldDB" id="A0A4Y8KND4"/>
<evidence type="ECO:0000313" key="4">
    <source>
        <dbReference type="Proteomes" id="UP000298218"/>
    </source>
</evidence>
<organism evidence="3 4">
    <name type="scientific">Cryobacterium psychrophilum</name>
    <dbReference type="NCBI Taxonomy" id="41988"/>
    <lineage>
        <taxon>Bacteria</taxon>
        <taxon>Bacillati</taxon>
        <taxon>Actinomycetota</taxon>
        <taxon>Actinomycetes</taxon>
        <taxon>Micrococcales</taxon>
        <taxon>Microbacteriaceae</taxon>
        <taxon>Cryobacterium</taxon>
    </lineage>
</organism>
<evidence type="ECO:0000256" key="2">
    <source>
        <dbReference type="SAM" id="Phobius"/>
    </source>
</evidence>
<dbReference type="OrthoDB" id="4973253at2"/>
<proteinExistence type="predicted"/>
<feature type="transmembrane region" description="Helical" evidence="2">
    <location>
        <begin position="36"/>
        <end position="56"/>
    </location>
</feature>
<comment type="caution">
    <text evidence="3">The sequence shown here is derived from an EMBL/GenBank/DDBJ whole genome shotgun (WGS) entry which is preliminary data.</text>
</comment>
<evidence type="ECO:0000313" key="3">
    <source>
        <dbReference type="EMBL" id="TFD79695.1"/>
    </source>
</evidence>
<sequence length="205" mass="21212">MPRLMRRAWLIGGAMATAVLGVGTSLVAVATVVGGMWPAAIILMSVIASVVTVACVSNFRPLTASGAELRDNLKGVKLYIGLAEADRLRVLQSPAGALRSPYRPENGGASVTDRTQIVKLSERVLPRAILFHQEKDWSGVLGRYYEQTATQPDWFVGSHAFSAVYCASALGAFSTASASSWSGSATSSSSSGRGGFSGGGDGGGV</sequence>
<dbReference type="PROSITE" id="PS51318">
    <property type="entry name" value="TAT"/>
    <property type="match status" value="1"/>
</dbReference>
<evidence type="ECO:0000256" key="1">
    <source>
        <dbReference type="SAM" id="MobiDB-lite"/>
    </source>
</evidence>
<dbReference type="Proteomes" id="UP000298218">
    <property type="component" value="Unassembled WGS sequence"/>
</dbReference>
<keyword evidence="2" id="KW-0812">Transmembrane</keyword>